<dbReference type="EMBL" id="KV419402">
    <property type="protein sequence ID" value="KZS95116.1"/>
    <property type="molecule type" value="Genomic_DNA"/>
</dbReference>
<evidence type="ECO:0000313" key="2">
    <source>
        <dbReference type="Proteomes" id="UP000076722"/>
    </source>
</evidence>
<gene>
    <name evidence="1" type="ORF">SISNIDRAFT_483991</name>
</gene>
<organism evidence="1 2">
    <name type="scientific">Sistotremastrum niveocremeum HHB9708</name>
    <dbReference type="NCBI Taxonomy" id="1314777"/>
    <lineage>
        <taxon>Eukaryota</taxon>
        <taxon>Fungi</taxon>
        <taxon>Dikarya</taxon>
        <taxon>Basidiomycota</taxon>
        <taxon>Agaricomycotina</taxon>
        <taxon>Agaricomycetes</taxon>
        <taxon>Sistotremastrales</taxon>
        <taxon>Sistotremastraceae</taxon>
        <taxon>Sertulicium</taxon>
        <taxon>Sertulicium niveocremeum</taxon>
    </lineage>
</organism>
<dbReference type="Proteomes" id="UP000076722">
    <property type="component" value="Unassembled WGS sequence"/>
</dbReference>
<proteinExistence type="predicted"/>
<dbReference type="AlphaFoldDB" id="A0A164WK22"/>
<accession>A0A164WK22</accession>
<name>A0A164WK22_9AGAM</name>
<evidence type="ECO:0000313" key="1">
    <source>
        <dbReference type="EMBL" id="KZS95116.1"/>
    </source>
</evidence>
<sequence length="51" mass="5445">MEAAICGPNTPGGAQMQWNGPAGALDVPIWKLMPPLERAAKMLPETPKYVP</sequence>
<reference evidence="1 2" key="1">
    <citation type="journal article" date="2016" name="Mol. Biol. Evol.">
        <title>Comparative Genomics of Early-Diverging Mushroom-Forming Fungi Provides Insights into the Origins of Lignocellulose Decay Capabilities.</title>
        <authorList>
            <person name="Nagy L.G."/>
            <person name="Riley R."/>
            <person name="Tritt A."/>
            <person name="Adam C."/>
            <person name="Daum C."/>
            <person name="Floudas D."/>
            <person name="Sun H."/>
            <person name="Yadav J.S."/>
            <person name="Pangilinan J."/>
            <person name="Larsson K.H."/>
            <person name="Matsuura K."/>
            <person name="Barry K."/>
            <person name="Labutti K."/>
            <person name="Kuo R."/>
            <person name="Ohm R.A."/>
            <person name="Bhattacharya S.S."/>
            <person name="Shirouzu T."/>
            <person name="Yoshinaga Y."/>
            <person name="Martin F.M."/>
            <person name="Grigoriev I.V."/>
            <person name="Hibbett D.S."/>
        </authorList>
    </citation>
    <scope>NUCLEOTIDE SEQUENCE [LARGE SCALE GENOMIC DNA]</scope>
    <source>
        <strain evidence="1 2">HHB9708</strain>
    </source>
</reference>
<protein>
    <submittedName>
        <fullName evidence="1">Uncharacterized protein</fullName>
    </submittedName>
</protein>
<keyword evidence="2" id="KW-1185">Reference proteome</keyword>